<evidence type="ECO:0000313" key="2">
    <source>
        <dbReference type="Proteomes" id="UP001460270"/>
    </source>
</evidence>
<proteinExistence type="predicted"/>
<dbReference type="Proteomes" id="UP001460270">
    <property type="component" value="Unassembled WGS sequence"/>
</dbReference>
<evidence type="ECO:0000313" key="1">
    <source>
        <dbReference type="EMBL" id="KAK7893144.1"/>
    </source>
</evidence>
<name>A0AAW0NAX2_9GOBI</name>
<keyword evidence="2" id="KW-1185">Reference proteome</keyword>
<comment type="caution">
    <text evidence="1">The sequence shown here is derived from an EMBL/GenBank/DDBJ whole genome shotgun (WGS) entry which is preliminary data.</text>
</comment>
<dbReference type="AlphaFoldDB" id="A0AAW0NAX2"/>
<gene>
    <name evidence="1" type="ORF">WMY93_022296</name>
</gene>
<organism evidence="1 2">
    <name type="scientific">Mugilogobius chulae</name>
    <name type="common">yellowstripe goby</name>
    <dbReference type="NCBI Taxonomy" id="88201"/>
    <lineage>
        <taxon>Eukaryota</taxon>
        <taxon>Metazoa</taxon>
        <taxon>Chordata</taxon>
        <taxon>Craniata</taxon>
        <taxon>Vertebrata</taxon>
        <taxon>Euteleostomi</taxon>
        <taxon>Actinopterygii</taxon>
        <taxon>Neopterygii</taxon>
        <taxon>Teleostei</taxon>
        <taxon>Neoteleostei</taxon>
        <taxon>Acanthomorphata</taxon>
        <taxon>Gobiaria</taxon>
        <taxon>Gobiiformes</taxon>
        <taxon>Gobioidei</taxon>
        <taxon>Gobiidae</taxon>
        <taxon>Gobionellinae</taxon>
        <taxon>Mugilogobius</taxon>
    </lineage>
</organism>
<sequence length="110" mass="12182">MTSVKTAVKTAVTRCVAVSTTRQRHRSPPSSSLCSIGERRRSQSVQWTAQIIHCSQSDFLLAQVKEVELLSVGKHNRRGAGEELLLVHLLLCGKETTGNPKTYPLRLVQD</sequence>
<protein>
    <submittedName>
        <fullName evidence="1">Uncharacterized protein</fullName>
    </submittedName>
</protein>
<dbReference type="EMBL" id="JBBPFD010000016">
    <property type="protein sequence ID" value="KAK7893144.1"/>
    <property type="molecule type" value="Genomic_DNA"/>
</dbReference>
<reference evidence="2" key="1">
    <citation type="submission" date="2024-04" db="EMBL/GenBank/DDBJ databases">
        <title>Salinicola lusitanus LLJ914,a marine bacterium isolated from the Okinawa Trough.</title>
        <authorList>
            <person name="Li J."/>
        </authorList>
    </citation>
    <scope>NUCLEOTIDE SEQUENCE [LARGE SCALE GENOMIC DNA]</scope>
</reference>
<accession>A0AAW0NAX2</accession>